<dbReference type="Proteomes" id="UP001061302">
    <property type="component" value="Chromosome"/>
</dbReference>
<keyword evidence="2" id="KW-1185">Reference proteome</keyword>
<name>A0ABY6DPK7_9NEIS</name>
<accession>A0ABY6DPK7</accession>
<dbReference type="RefSeq" id="WP_263123118.1">
    <property type="nucleotide sequence ID" value="NZ_CP106753.1"/>
</dbReference>
<evidence type="ECO:0000313" key="1">
    <source>
        <dbReference type="EMBL" id="UXY13843.1"/>
    </source>
</evidence>
<sequence length="68" mass="7097">MSYEVNNKLACLKAIEQEEVGAIVRELAVILARLGANSKEAAYAAIEEMADVDGGSKDAGIGRPSMSA</sequence>
<proteinExistence type="predicted"/>
<protein>
    <submittedName>
        <fullName evidence="1">Uncharacterized protein</fullName>
    </submittedName>
</protein>
<gene>
    <name evidence="1" type="ORF">N8I74_10965</name>
</gene>
<reference evidence="1" key="1">
    <citation type="submission" date="2022-10" db="EMBL/GenBank/DDBJ databases">
        <title>Chitiniphilus purpureus sp. nov., a novel chitin-degrading bacterium isolated from crawfish pond sediment.</title>
        <authorList>
            <person name="Li K."/>
        </authorList>
    </citation>
    <scope>NUCLEOTIDE SEQUENCE</scope>
    <source>
        <strain evidence="1">CD1</strain>
    </source>
</reference>
<dbReference type="EMBL" id="CP106753">
    <property type="protein sequence ID" value="UXY13843.1"/>
    <property type="molecule type" value="Genomic_DNA"/>
</dbReference>
<organism evidence="1 2">
    <name type="scientific">Chitiniphilus purpureus</name>
    <dbReference type="NCBI Taxonomy" id="2981137"/>
    <lineage>
        <taxon>Bacteria</taxon>
        <taxon>Pseudomonadati</taxon>
        <taxon>Pseudomonadota</taxon>
        <taxon>Betaproteobacteria</taxon>
        <taxon>Neisseriales</taxon>
        <taxon>Chitinibacteraceae</taxon>
        <taxon>Chitiniphilus</taxon>
    </lineage>
</organism>
<evidence type="ECO:0000313" key="2">
    <source>
        <dbReference type="Proteomes" id="UP001061302"/>
    </source>
</evidence>